<evidence type="ECO:0000256" key="1">
    <source>
        <dbReference type="SAM" id="MobiDB-lite"/>
    </source>
</evidence>
<dbReference type="Proteomes" id="UP000266915">
    <property type="component" value="Unassembled WGS sequence"/>
</dbReference>
<organism evidence="2 3">
    <name type="scientific">Plantibacter flavus</name>
    <dbReference type="NCBI Taxonomy" id="150123"/>
    <lineage>
        <taxon>Bacteria</taxon>
        <taxon>Bacillati</taxon>
        <taxon>Actinomycetota</taxon>
        <taxon>Actinomycetes</taxon>
        <taxon>Micrococcales</taxon>
        <taxon>Microbacteriaceae</taxon>
        <taxon>Plantibacter</taxon>
    </lineage>
</organism>
<evidence type="ECO:0000313" key="3">
    <source>
        <dbReference type="Proteomes" id="UP000266915"/>
    </source>
</evidence>
<feature type="compositionally biased region" description="Low complexity" evidence="1">
    <location>
        <begin position="556"/>
        <end position="584"/>
    </location>
</feature>
<feature type="region of interest" description="Disordered" evidence="1">
    <location>
        <begin position="40"/>
        <end position="128"/>
    </location>
</feature>
<name>A0A3N2BL34_9MICO</name>
<accession>A0A3N2BL34</accession>
<dbReference type="EMBL" id="RKHL01000002">
    <property type="protein sequence ID" value="ROR75980.1"/>
    <property type="molecule type" value="Genomic_DNA"/>
</dbReference>
<evidence type="ECO:0000313" key="2">
    <source>
        <dbReference type="EMBL" id="ROR75980.1"/>
    </source>
</evidence>
<sequence>MADQSRKLNIPIYDAEVAPEGASHGDDVLDAEVIEPSPALGDRVRTSFSQGARSATRAARSIRDNGVRDTLFTQPADAVRDAAGRSGERVRERQDGRARRDEQHQATRAQAAEEKQARADRAKLEREARADPLTRLKLDTARAGEQYMASLVQSGILGVAETKQTQRKQLSGMHQVYASMMVLQCVQPLQQGISTQTVASVLGMGASMWMLSPNFRTQLGSFADQMGDVIRERIANRGDKKDGKALGKLDKLASKGRADQLSSKWQRRLDKIAFAERGHRLPFTAESAAMTEVALAEAAYADMRRPGVDPSSVRDRYDSALSALYEYVDDDGIRREDVSRSMRVIVGQRVAREPQLASVFSELGHGRFAKSEPREVFLEGGVERATVWTGDFVDSYEGRTISSGSFRLRPPASISEHRVLIAETLAAEMATATSVGELNDALSQYVVASSASKYPDVVDQLEDPATRTRFSKARTMFASMSDDGLSGEEQRFAYTAAYVDAVETTHRLNPEMGAQWAAQYGENWREDVAEAIRRYNDLGAQAASGSGTNGAPQAARATPRSPGPSTSGAPRRPSARPAGAAGTRQDPSPERARTRGAVEEMVYAGDVEDALPVDGIIDGELVGDIGQLGAGANRRAITSAPERAAGRELDVAGSASAQQQAQEAITGGAGKVSSAAAYDQTVALTGTASRVRRALVNQHYNEVETGGFTGLGRDDATPLQDVDFNLG</sequence>
<reference evidence="2 3" key="1">
    <citation type="submission" date="2018-11" db="EMBL/GenBank/DDBJ databases">
        <title>Sequencing the genomes of 1000 actinobacteria strains.</title>
        <authorList>
            <person name="Klenk H.-P."/>
        </authorList>
    </citation>
    <scope>NUCLEOTIDE SEQUENCE [LARGE SCALE GENOMIC DNA]</scope>
    <source>
        <strain evidence="2 3">DSM 14012</strain>
    </source>
</reference>
<protein>
    <submittedName>
        <fullName evidence="2">Uncharacterized protein</fullName>
    </submittedName>
</protein>
<dbReference type="AlphaFoldDB" id="A0A3N2BL34"/>
<feature type="region of interest" description="Disordered" evidence="1">
    <location>
        <begin position="542"/>
        <end position="595"/>
    </location>
</feature>
<proteinExistence type="predicted"/>
<gene>
    <name evidence="2" type="ORF">EDD42_3931</name>
</gene>
<comment type="caution">
    <text evidence="2">The sequence shown here is derived from an EMBL/GenBank/DDBJ whole genome shotgun (WGS) entry which is preliminary data.</text>
</comment>
<keyword evidence="3" id="KW-1185">Reference proteome</keyword>
<feature type="compositionally biased region" description="Basic and acidic residues" evidence="1">
    <location>
        <begin position="78"/>
        <end position="128"/>
    </location>
</feature>